<keyword evidence="7 9" id="KW-0067">ATP-binding</keyword>
<evidence type="ECO:0000256" key="4">
    <source>
        <dbReference type="ARBA" id="ARBA00022737"/>
    </source>
</evidence>
<dbReference type="Gene3D" id="1.10.510.10">
    <property type="entry name" value="Transferase(Phosphotransferase) domain 1"/>
    <property type="match status" value="1"/>
</dbReference>
<dbReference type="GO" id="GO:0045087">
    <property type="term" value="P:innate immune response"/>
    <property type="evidence" value="ECO:0007669"/>
    <property type="project" value="UniProtKB-ARBA"/>
</dbReference>
<name>A0A0P4W5S5_SCYOL</name>
<dbReference type="SUPFAM" id="SSF47986">
    <property type="entry name" value="DEATH domain"/>
    <property type="match status" value="1"/>
</dbReference>
<dbReference type="PROSITE" id="PS00107">
    <property type="entry name" value="PROTEIN_KINASE_ATP"/>
    <property type="match status" value="1"/>
</dbReference>
<feature type="repeat" description="ANK" evidence="8">
    <location>
        <begin position="550"/>
        <end position="582"/>
    </location>
</feature>
<evidence type="ECO:0000259" key="12">
    <source>
        <dbReference type="PROSITE" id="PS50017"/>
    </source>
</evidence>
<dbReference type="InterPro" id="IPR027417">
    <property type="entry name" value="P-loop_NTPase"/>
</dbReference>
<dbReference type="PANTHER" id="PTHR24342">
    <property type="entry name" value="SERINE/THREONINE-PROTEIN KINASE 17"/>
    <property type="match status" value="1"/>
</dbReference>
<comment type="cofactor">
    <cofactor evidence="1">
        <name>Mg(2+)</name>
        <dbReference type="ChEBI" id="CHEBI:18420"/>
    </cofactor>
</comment>
<evidence type="ECO:0000256" key="3">
    <source>
        <dbReference type="ARBA" id="ARBA00022679"/>
    </source>
</evidence>
<dbReference type="PANTHER" id="PTHR24342:SF14">
    <property type="entry name" value="DEATH-ASSOCIATED PROTEIN KINASE DAPK-1"/>
    <property type="match status" value="1"/>
</dbReference>
<proteinExistence type="predicted"/>
<evidence type="ECO:0000256" key="6">
    <source>
        <dbReference type="ARBA" id="ARBA00022777"/>
    </source>
</evidence>
<dbReference type="GO" id="GO:0005525">
    <property type="term" value="F:GTP binding"/>
    <property type="evidence" value="ECO:0007669"/>
    <property type="project" value="UniProtKB-KW"/>
</dbReference>
<feature type="binding site" evidence="9">
    <location>
        <position position="48"/>
    </location>
    <ligand>
        <name>ATP</name>
        <dbReference type="ChEBI" id="CHEBI:30616"/>
    </ligand>
</feature>
<evidence type="ECO:0000259" key="11">
    <source>
        <dbReference type="PROSITE" id="PS50011"/>
    </source>
</evidence>
<evidence type="ECO:0000256" key="7">
    <source>
        <dbReference type="ARBA" id="ARBA00022840"/>
    </source>
</evidence>
<keyword evidence="4" id="KW-0677">Repeat</keyword>
<dbReference type="Gene3D" id="3.30.200.20">
    <property type="entry name" value="Phosphorylase Kinase, domain 1"/>
    <property type="match status" value="1"/>
</dbReference>
<dbReference type="InterPro" id="IPR000488">
    <property type="entry name" value="Death_dom"/>
</dbReference>
<feature type="compositionally biased region" description="Low complexity" evidence="10">
    <location>
        <begin position="729"/>
        <end position="744"/>
    </location>
</feature>
<dbReference type="InterPro" id="IPR002110">
    <property type="entry name" value="Ankyrin_rpt"/>
</dbReference>
<dbReference type="InterPro" id="IPR017441">
    <property type="entry name" value="Protein_kinase_ATP_BS"/>
</dbReference>
<dbReference type="GO" id="GO:0005737">
    <property type="term" value="C:cytoplasm"/>
    <property type="evidence" value="ECO:0007669"/>
    <property type="project" value="UniProtKB-ARBA"/>
</dbReference>
<dbReference type="EMBL" id="GDRN01087970">
    <property type="protein sequence ID" value="JAI60955.1"/>
    <property type="molecule type" value="Transcribed_RNA"/>
</dbReference>
<keyword evidence="2" id="KW-0723">Serine/threonine-protein kinase</keyword>
<sequence>MEGIEYSTQPFEELYEVFEEIGSGQFAVVRRCVEKATCNEYAAKYIRKRRVASSRRGLPLEAIAREVRVLQRLDKHQNIISLHQVFDNGQHMILVLELVRGGELFEHISERERLSEEEASAFLHQILQGLSHMHSKGIAHLDLKPENVLLLSKNRQHIKLIDFGLSREITQAEEVRDLMGTAEFVAPEIVNYEPLSLATDMWAIGVITYILLSGASPFLGDSQQETFNNITAVDYSFDAEYFSSTSDLAKNFICSLLVKDARKRMTAEQTLKHPWISPQSSQQEEERRYAQTNMDNFKSYQARRRWKHSVRVVTLCNRLSRSAKLRSQSAELLDTRSSAITLQEDQDSSFVLSAMVAAVEEGNLPGLEKLFTVAQNIDVNMANKHGESAIHLSCGLGQLDALRFLVKKGGGIEATDAQGDTPLHWAARQGHAHIIAYLIEQGAQINTQNKNGETCLHVACRYGHTMVVQNLCLCNMNIDLQDDHGETALHIAVWHGFPRIVHHLCSASANTELTDKESQTPLHVASGRGHVECVRGLVGSGACVDAQDAHGATPIHHALARHHIQTARILLHAGANTDITDDLGEAPIHIVAREGLLSLAQTLCAFGCCVDVPNKTGLYPLHLAAKHGHTELVRCLCLAGCTVEQKSREGILAEVSAMAQGYDDIADLLNRLRGEQQREEYIQQLIPSPASIPRIKVKFLGHSGSGKTALVDTLKTGYFSSFFRRSKSSTSTTSIGSVGKSSSTMKGHFEMESPLSSRQNSLTFEPCENYTKGIDVQQVTISGVGELSLWEFSGHEAYFPVYDHFIGNTSCVHLVVFSLNQPFDVQLQQCSFWLSFLQARIPPMEPLNMRGKPSKPAKVALVGTHADTAQCHRNLQGEFVAPQVHLLQEKLLDLFGDVFEVHDTVFVMDATAPGSAATRALKQYLADCKAKVTQGVPRVTGFLGAVVTTLAEWRASLGEFPVVSWPQFVDVTHQRVNPLAGEEHLREVVQQLQLMGEVVYLKAEAQDLVVLDPAWLTHQQIGHLLSTQYAAHARVTGCYTVDDFQMSFPECDALDLLQVLEALHLCTQCDNDGEIEYEFPCFNQVETLDGLWEKVDPRYTDGVYGGVRLRSPAPTQYILPPIYIRLQVQLRRSWQEYPERDTDLYQWCGGSKFCSGPLEALLTVEEGGEAIELKVRGPPESGPVAFFFMEDLLAMIDQVLVEMCPGLVLEKHVLSSEQLATHAATVYAWPPADIYTALLSGGVQATLANPLTAKEETFTSLVCFGSQDVVSSLVVGGDVHISSLCTVTVQRLAALMDPPHPRGSDWCVLAVKLGLQQLLPSLDTSGGASQHSPTATLLHSWGQTSAATLGKLVTELRGMEREDAAVVVMCGAPLYQLAPPDEDTTSDSPPISSTSATSTSNLSR</sequence>
<dbReference type="GO" id="GO:0043065">
    <property type="term" value="P:positive regulation of apoptotic process"/>
    <property type="evidence" value="ECO:0007669"/>
    <property type="project" value="TreeGrafter"/>
</dbReference>
<feature type="domain" description="Protein kinase" evidence="11">
    <location>
        <begin position="15"/>
        <end position="276"/>
    </location>
</feature>
<dbReference type="InterPro" id="IPR020859">
    <property type="entry name" value="ROC"/>
</dbReference>
<feature type="domain" description="Roc" evidence="13">
    <location>
        <begin position="688"/>
        <end position="932"/>
    </location>
</feature>
<dbReference type="Pfam" id="PF00069">
    <property type="entry name" value="Pkinase"/>
    <property type="match status" value="1"/>
</dbReference>
<keyword evidence="3" id="KW-0808">Transferase</keyword>
<keyword evidence="6" id="KW-0418">Kinase</keyword>
<dbReference type="SMART" id="SM00220">
    <property type="entry name" value="S_TKc"/>
    <property type="match status" value="1"/>
</dbReference>
<feature type="repeat" description="ANK" evidence="8">
    <location>
        <begin position="451"/>
        <end position="483"/>
    </location>
</feature>
<dbReference type="SMART" id="SM00005">
    <property type="entry name" value="DEATH"/>
    <property type="match status" value="1"/>
</dbReference>
<feature type="repeat" description="ANK" evidence="8">
    <location>
        <begin position="517"/>
        <end position="549"/>
    </location>
</feature>
<reference evidence="14" key="1">
    <citation type="submission" date="2015-09" db="EMBL/GenBank/DDBJ databases">
        <title>Scylla olivacea transcriptome.</title>
        <authorList>
            <person name="Ikhwanuddin M."/>
        </authorList>
    </citation>
    <scope>NUCLEOTIDE SEQUENCE</scope>
</reference>
<dbReference type="PROSITE" id="PS00108">
    <property type="entry name" value="PROTEIN_KINASE_ST"/>
    <property type="match status" value="1"/>
</dbReference>
<dbReference type="SUPFAM" id="SSF56112">
    <property type="entry name" value="Protein kinase-like (PK-like)"/>
    <property type="match status" value="1"/>
</dbReference>
<evidence type="ECO:0000256" key="9">
    <source>
        <dbReference type="PROSITE-ProRule" id="PRU10141"/>
    </source>
</evidence>
<dbReference type="GO" id="GO:0005524">
    <property type="term" value="F:ATP binding"/>
    <property type="evidence" value="ECO:0007669"/>
    <property type="project" value="UniProtKB-UniRule"/>
</dbReference>
<dbReference type="SUPFAM" id="SSF48403">
    <property type="entry name" value="Ankyrin repeat"/>
    <property type="match status" value="1"/>
</dbReference>
<feature type="repeat" description="ANK" evidence="8">
    <location>
        <begin position="484"/>
        <end position="516"/>
    </location>
</feature>
<dbReference type="PROSITE" id="PS51424">
    <property type="entry name" value="ROC"/>
    <property type="match status" value="1"/>
</dbReference>
<evidence type="ECO:0000256" key="10">
    <source>
        <dbReference type="SAM" id="MobiDB-lite"/>
    </source>
</evidence>
<dbReference type="PROSITE" id="PS50011">
    <property type="entry name" value="PROTEIN_KINASE_DOM"/>
    <property type="match status" value="1"/>
</dbReference>
<dbReference type="FunFam" id="1.10.510.10:FF:000571">
    <property type="entry name" value="Maternal embryonic leucine zipper kinase"/>
    <property type="match status" value="1"/>
</dbReference>
<dbReference type="Pfam" id="PF00531">
    <property type="entry name" value="Death"/>
    <property type="match status" value="1"/>
</dbReference>
<dbReference type="SMART" id="SM00248">
    <property type="entry name" value="ANK"/>
    <property type="match status" value="8"/>
</dbReference>
<dbReference type="SUPFAM" id="SSF52540">
    <property type="entry name" value="P-loop containing nucleoside triphosphate hydrolases"/>
    <property type="match status" value="1"/>
</dbReference>
<keyword evidence="5 9" id="KW-0547">Nucleotide-binding</keyword>
<evidence type="ECO:0000313" key="14">
    <source>
        <dbReference type="EMBL" id="JAI60955.1"/>
    </source>
</evidence>
<feature type="region of interest" description="Disordered" evidence="10">
    <location>
        <begin position="1378"/>
        <end position="1404"/>
    </location>
</feature>
<dbReference type="InterPro" id="IPR011009">
    <property type="entry name" value="Kinase-like_dom_sf"/>
</dbReference>
<dbReference type="PRINTS" id="PR01415">
    <property type="entry name" value="ANKYRIN"/>
</dbReference>
<organism evidence="14">
    <name type="scientific">Scylla olivacea</name>
    <name type="common">Orange mud crab</name>
    <name type="synonym">Cancer olivacea</name>
    <dbReference type="NCBI Taxonomy" id="85551"/>
    <lineage>
        <taxon>Eukaryota</taxon>
        <taxon>Metazoa</taxon>
        <taxon>Ecdysozoa</taxon>
        <taxon>Arthropoda</taxon>
        <taxon>Crustacea</taxon>
        <taxon>Multicrustacea</taxon>
        <taxon>Malacostraca</taxon>
        <taxon>Eumalacostraca</taxon>
        <taxon>Eucarida</taxon>
        <taxon>Decapoda</taxon>
        <taxon>Pleocyemata</taxon>
        <taxon>Brachyura</taxon>
        <taxon>Eubrachyura</taxon>
        <taxon>Portunoidea</taxon>
        <taxon>Portunidae</taxon>
        <taxon>Portuninae</taxon>
        <taxon>Scylla</taxon>
    </lineage>
</organism>
<accession>A0A0P4W5S5</accession>
<feature type="region of interest" description="Disordered" evidence="10">
    <location>
        <begin position="729"/>
        <end position="750"/>
    </location>
</feature>
<keyword evidence="8" id="KW-0040">ANK repeat</keyword>
<dbReference type="InterPro" id="IPR011029">
    <property type="entry name" value="DEATH-like_dom_sf"/>
</dbReference>
<feature type="repeat" description="ANK" evidence="8">
    <location>
        <begin position="418"/>
        <end position="450"/>
    </location>
</feature>
<feature type="repeat" description="ANK" evidence="8">
    <location>
        <begin position="616"/>
        <end position="648"/>
    </location>
</feature>
<evidence type="ECO:0000256" key="1">
    <source>
        <dbReference type="ARBA" id="ARBA00001946"/>
    </source>
</evidence>
<evidence type="ECO:0000256" key="2">
    <source>
        <dbReference type="ARBA" id="ARBA00022527"/>
    </source>
</evidence>
<evidence type="ECO:0000256" key="5">
    <source>
        <dbReference type="ARBA" id="ARBA00022741"/>
    </source>
</evidence>
<dbReference type="Gene3D" id="1.25.40.20">
    <property type="entry name" value="Ankyrin repeat-containing domain"/>
    <property type="match status" value="3"/>
</dbReference>
<dbReference type="InterPro" id="IPR036770">
    <property type="entry name" value="Ankyrin_rpt-contain_sf"/>
</dbReference>
<dbReference type="InterPro" id="IPR008271">
    <property type="entry name" value="Ser/Thr_kinase_AS"/>
</dbReference>
<feature type="compositionally biased region" description="Low complexity" evidence="10">
    <location>
        <begin position="1386"/>
        <end position="1404"/>
    </location>
</feature>
<evidence type="ECO:0000259" key="13">
    <source>
        <dbReference type="PROSITE" id="PS51424"/>
    </source>
</evidence>
<dbReference type="PROSITE" id="PS50297">
    <property type="entry name" value="ANK_REP_REGION"/>
    <property type="match status" value="7"/>
</dbReference>
<dbReference type="InterPro" id="IPR000719">
    <property type="entry name" value="Prot_kinase_dom"/>
</dbReference>
<dbReference type="GO" id="GO:0035556">
    <property type="term" value="P:intracellular signal transduction"/>
    <property type="evidence" value="ECO:0007669"/>
    <property type="project" value="TreeGrafter"/>
</dbReference>
<dbReference type="Gene3D" id="1.10.533.10">
    <property type="entry name" value="Death Domain, Fas"/>
    <property type="match status" value="1"/>
</dbReference>
<dbReference type="GO" id="GO:0004674">
    <property type="term" value="F:protein serine/threonine kinase activity"/>
    <property type="evidence" value="ECO:0007669"/>
    <property type="project" value="UniProtKB-KW"/>
</dbReference>
<dbReference type="PROSITE" id="PS50017">
    <property type="entry name" value="DEATH_DOMAIN"/>
    <property type="match status" value="1"/>
</dbReference>
<dbReference type="GO" id="GO:0005634">
    <property type="term" value="C:nucleus"/>
    <property type="evidence" value="ECO:0007669"/>
    <property type="project" value="TreeGrafter"/>
</dbReference>
<dbReference type="Pfam" id="PF00023">
    <property type="entry name" value="Ank"/>
    <property type="match status" value="1"/>
</dbReference>
<feature type="domain" description="Death" evidence="12">
    <location>
        <begin position="1303"/>
        <end position="1365"/>
    </location>
</feature>
<dbReference type="Gene3D" id="3.40.50.300">
    <property type="entry name" value="P-loop containing nucleotide triphosphate hydrolases"/>
    <property type="match status" value="1"/>
</dbReference>
<dbReference type="Pfam" id="PF12796">
    <property type="entry name" value="Ank_2"/>
    <property type="match status" value="3"/>
</dbReference>
<dbReference type="PROSITE" id="PS50088">
    <property type="entry name" value="ANK_REPEAT"/>
    <property type="match status" value="7"/>
</dbReference>
<protein>
    <submittedName>
        <fullName evidence="14">Uncharacterized protein</fullName>
    </submittedName>
</protein>
<feature type="repeat" description="ANK" evidence="8">
    <location>
        <begin position="385"/>
        <end position="417"/>
    </location>
</feature>
<evidence type="ECO:0000256" key="8">
    <source>
        <dbReference type="PROSITE-ProRule" id="PRU00023"/>
    </source>
</evidence>